<dbReference type="InterPro" id="IPR050624">
    <property type="entry name" value="HTH-type_Tx_Regulator"/>
</dbReference>
<keyword evidence="5" id="KW-1185">Reference proteome</keyword>
<dbReference type="Gene3D" id="1.10.357.10">
    <property type="entry name" value="Tetracycline Repressor, domain 2"/>
    <property type="match status" value="1"/>
</dbReference>
<dbReference type="Pfam" id="PF00440">
    <property type="entry name" value="TetR_N"/>
    <property type="match status" value="1"/>
</dbReference>
<feature type="domain" description="HTH tetR-type" evidence="3">
    <location>
        <begin position="12"/>
        <end position="72"/>
    </location>
</feature>
<gene>
    <name evidence="4" type="ORF">BRYFOR_06729</name>
</gene>
<evidence type="ECO:0000313" key="5">
    <source>
        <dbReference type="Proteomes" id="UP000005561"/>
    </source>
</evidence>
<dbReference type="InterPro" id="IPR009057">
    <property type="entry name" value="Homeodomain-like_sf"/>
</dbReference>
<sequence>MMIQKQEDMRARKTRAAIGKTFREMLIEMDYDQITIKNLTERADINRRTFYLHYASIDELLNELIDEIADGYVQKTNAMNGYSDQREIARTFLLCFAQQDALHEKIICNANFKYISDRINRKISDSNQRHVDDLGRVSPYMKNIIIAYLNMSCLGMYRKWVADKKRIPLDEFIDVATELVCNGVLSIPAYLDKRTLPPI</sequence>
<dbReference type="SUPFAM" id="SSF46689">
    <property type="entry name" value="Homeodomain-like"/>
    <property type="match status" value="1"/>
</dbReference>
<dbReference type="PANTHER" id="PTHR43479:SF11">
    <property type="entry name" value="ACREF_ENVCD OPERON REPRESSOR-RELATED"/>
    <property type="match status" value="1"/>
</dbReference>
<dbReference type="GO" id="GO:0003677">
    <property type="term" value="F:DNA binding"/>
    <property type="evidence" value="ECO:0007669"/>
    <property type="project" value="UniProtKB-UniRule"/>
</dbReference>
<evidence type="ECO:0000256" key="1">
    <source>
        <dbReference type="ARBA" id="ARBA00023125"/>
    </source>
</evidence>
<dbReference type="PROSITE" id="PS50977">
    <property type="entry name" value="HTH_TETR_2"/>
    <property type="match status" value="1"/>
</dbReference>
<dbReference type="AlphaFoldDB" id="C6LDN1"/>
<feature type="DNA-binding region" description="H-T-H motif" evidence="2">
    <location>
        <begin position="35"/>
        <end position="54"/>
    </location>
</feature>
<evidence type="ECO:0000313" key="4">
    <source>
        <dbReference type="EMBL" id="EET61085.1"/>
    </source>
</evidence>
<evidence type="ECO:0000256" key="2">
    <source>
        <dbReference type="PROSITE-ProRule" id="PRU00335"/>
    </source>
</evidence>
<evidence type="ECO:0000259" key="3">
    <source>
        <dbReference type="PROSITE" id="PS50977"/>
    </source>
</evidence>
<dbReference type="OrthoDB" id="9810250at2"/>
<protein>
    <submittedName>
        <fullName evidence="4">Transcriptional regulator, TetR family</fullName>
    </submittedName>
</protein>
<dbReference type="InterPro" id="IPR001647">
    <property type="entry name" value="HTH_TetR"/>
</dbReference>
<name>C6LDN1_9FIRM</name>
<dbReference type="STRING" id="168384.SAMN05660368_01060"/>
<reference evidence="4" key="1">
    <citation type="submission" date="2009-07" db="EMBL/GenBank/DDBJ databases">
        <authorList>
            <person name="Weinstock G."/>
            <person name="Sodergren E."/>
            <person name="Clifton S."/>
            <person name="Fulton L."/>
            <person name="Fulton B."/>
            <person name="Courtney L."/>
            <person name="Fronick C."/>
            <person name="Harrison M."/>
            <person name="Strong C."/>
            <person name="Farmer C."/>
            <person name="Delahaunty K."/>
            <person name="Markovic C."/>
            <person name="Hall O."/>
            <person name="Minx P."/>
            <person name="Tomlinson C."/>
            <person name="Mitreva M."/>
            <person name="Nelson J."/>
            <person name="Hou S."/>
            <person name="Wollam A."/>
            <person name="Pepin K.H."/>
            <person name="Johnson M."/>
            <person name="Bhonagiri V."/>
            <person name="Nash W.E."/>
            <person name="Warren W."/>
            <person name="Chinwalla A."/>
            <person name="Mardis E.R."/>
            <person name="Wilson R.K."/>
        </authorList>
    </citation>
    <scope>NUCLEOTIDE SEQUENCE [LARGE SCALE GENOMIC DNA]</scope>
    <source>
        <strain evidence="4">DSM 14469</strain>
    </source>
</reference>
<proteinExistence type="predicted"/>
<dbReference type="RefSeq" id="WP_006861523.1">
    <property type="nucleotide sequence ID" value="NZ_ACCL02000007.1"/>
</dbReference>
<dbReference type="EMBL" id="ACCL02000007">
    <property type="protein sequence ID" value="EET61085.1"/>
    <property type="molecule type" value="Genomic_DNA"/>
</dbReference>
<dbReference type="Proteomes" id="UP000005561">
    <property type="component" value="Unassembled WGS sequence"/>
</dbReference>
<accession>C6LDN1</accession>
<comment type="caution">
    <text evidence="4">The sequence shown here is derived from an EMBL/GenBank/DDBJ whole genome shotgun (WGS) entry which is preliminary data.</text>
</comment>
<dbReference type="PANTHER" id="PTHR43479">
    <property type="entry name" value="ACREF/ENVCD OPERON REPRESSOR-RELATED"/>
    <property type="match status" value="1"/>
</dbReference>
<dbReference type="eggNOG" id="COG1309">
    <property type="taxonomic scope" value="Bacteria"/>
</dbReference>
<organism evidence="4 5">
    <name type="scientific">Marvinbryantia formatexigens DSM 14469</name>
    <dbReference type="NCBI Taxonomy" id="478749"/>
    <lineage>
        <taxon>Bacteria</taxon>
        <taxon>Bacillati</taxon>
        <taxon>Bacillota</taxon>
        <taxon>Clostridia</taxon>
        <taxon>Lachnospirales</taxon>
        <taxon>Lachnospiraceae</taxon>
        <taxon>Marvinbryantia</taxon>
    </lineage>
</organism>
<keyword evidence="1 2" id="KW-0238">DNA-binding</keyword>